<dbReference type="GO" id="GO:0008171">
    <property type="term" value="F:O-methyltransferase activity"/>
    <property type="evidence" value="ECO:0007669"/>
    <property type="project" value="InterPro"/>
</dbReference>
<dbReference type="Gene3D" id="3.40.50.150">
    <property type="entry name" value="Vaccinia Virus protein VP39"/>
    <property type="match status" value="1"/>
</dbReference>
<dbReference type="CDD" id="cd02440">
    <property type="entry name" value="AdoMet_MTases"/>
    <property type="match status" value="1"/>
</dbReference>
<dbReference type="InterPro" id="IPR002935">
    <property type="entry name" value="SAM_O-MeTrfase"/>
</dbReference>
<keyword evidence="2 5" id="KW-0808">Transferase</keyword>
<proteinExistence type="inferred from homology"/>
<evidence type="ECO:0000313" key="5">
    <source>
        <dbReference type="EMBL" id="TQV91609.1"/>
    </source>
</evidence>
<evidence type="ECO:0000256" key="2">
    <source>
        <dbReference type="ARBA" id="ARBA00022679"/>
    </source>
</evidence>
<organism evidence="5 6">
    <name type="scientific">Cordyceps javanica</name>
    <dbReference type="NCBI Taxonomy" id="43265"/>
    <lineage>
        <taxon>Eukaryota</taxon>
        <taxon>Fungi</taxon>
        <taxon>Dikarya</taxon>
        <taxon>Ascomycota</taxon>
        <taxon>Pezizomycotina</taxon>
        <taxon>Sordariomycetes</taxon>
        <taxon>Hypocreomycetidae</taxon>
        <taxon>Hypocreales</taxon>
        <taxon>Cordycipitaceae</taxon>
        <taxon>Cordyceps</taxon>
    </lineage>
</organism>
<evidence type="ECO:0000256" key="3">
    <source>
        <dbReference type="ARBA" id="ARBA00022691"/>
    </source>
</evidence>
<dbReference type="OrthoDB" id="4863010at2759"/>
<dbReference type="AlphaFoldDB" id="A0A545UQ97"/>
<dbReference type="STRING" id="43265.A0A545UQ97"/>
<keyword evidence="3" id="KW-0949">S-adenosyl-L-methionine</keyword>
<dbReference type="PROSITE" id="PS51682">
    <property type="entry name" value="SAM_OMT_I"/>
    <property type="match status" value="1"/>
</dbReference>
<evidence type="ECO:0000256" key="1">
    <source>
        <dbReference type="ARBA" id="ARBA00022603"/>
    </source>
</evidence>
<evidence type="ECO:0000313" key="6">
    <source>
        <dbReference type="Proteomes" id="UP000315783"/>
    </source>
</evidence>
<dbReference type="SUPFAM" id="SSF53335">
    <property type="entry name" value="S-adenosyl-L-methionine-dependent methyltransferases"/>
    <property type="match status" value="1"/>
</dbReference>
<dbReference type="EMBL" id="SPUK01000018">
    <property type="protein sequence ID" value="TQV91609.1"/>
    <property type="molecule type" value="Genomic_DNA"/>
</dbReference>
<reference evidence="5 6" key="1">
    <citation type="journal article" date="2019" name="Appl. Microbiol. Biotechnol.">
        <title>Genome sequence of Isaria javanica and comparative genome analysis insights into family S53 peptidase evolution in fungal entomopathogens.</title>
        <authorList>
            <person name="Lin R."/>
            <person name="Zhang X."/>
            <person name="Xin B."/>
            <person name="Zou M."/>
            <person name="Gao Y."/>
            <person name="Qin F."/>
            <person name="Hu Q."/>
            <person name="Xie B."/>
            <person name="Cheng X."/>
        </authorList>
    </citation>
    <scope>NUCLEOTIDE SEQUENCE [LARGE SCALE GENOMIC DNA]</scope>
    <source>
        <strain evidence="5 6">IJ1G</strain>
    </source>
</reference>
<protein>
    <submittedName>
        <fullName evidence="5">O-methyltransferase, family 3</fullName>
    </submittedName>
</protein>
<keyword evidence="1 5" id="KW-0489">Methyltransferase</keyword>
<evidence type="ECO:0000256" key="4">
    <source>
        <dbReference type="ARBA" id="ARBA00023453"/>
    </source>
</evidence>
<dbReference type="Proteomes" id="UP000315783">
    <property type="component" value="Unassembled WGS sequence"/>
</dbReference>
<dbReference type="InterPro" id="IPR029063">
    <property type="entry name" value="SAM-dependent_MTases_sf"/>
</dbReference>
<accession>A0A545UQ97</accession>
<dbReference type="PANTHER" id="PTHR43167:SF1">
    <property type="entry name" value="PUTATIVE (AFU_ORTHOLOGUE AFUA_6G01830)-RELATED"/>
    <property type="match status" value="1"/>
</dbReference>
<keyword evidence="6" id="KW-1185">Reference proteome</keyword>
<dbReference type="Pfam" id="PF13578">
    <property type="entry name" value="Methyltransf_24"/>
    <property type="match status" value="1"/>
</dbReference>
<dbReference type="GO" id="GO:0032259">
    <property type="term" value="P:methylation"/>
    <property type="evidence" value="ECO:0007669"/>
    <property type="project" value="UniProtKB-KW"/>
</dbReference>
<sequence>MDSLTTGLVPQVLERLYKEAEAADAPLREEEESGKPADGDWASAFIAAEERDLRGTYRGLAGNFLCVSPKFGRHLYMAARAGKARTIVEFGTSMGVSTIYAAAALRDNSGGGGGGGTDGYRLISTELEPGKVERARANVAAAGLADLVEFRVGDARETLADGIGGGDGANKIDLVLLDGAWSLYLPVLRLLEPHLAAGAVVLADNAADTAGGYIEYVRDPRNGYLSLPLDFGEKQGNEYSVRTR</sequence>
<name>A0A545UQ97_9HYPO</name>
<dbReference type="PANTHER" id="PTHR43167">
    <property type="entry name" value="PUTATIVE (AFU_ORTHOLOGUE AFUA_6G01830)-RELATED"/>
    <property type="match status" value="1"/>
</dbReference>
<comment type="caution">
    <text evidence="5">The sequence shown here is derived from an EMBL/GenBank/DDBJ whole genome shotgun (WGS) entry which is preliminary data.</text>
</comment>
<gene>
    <name evidence="5" type="ORF">IF1G_09675</name>
</gene>
<comment type="similarity">
    <text evidence="4">Belongs to the class I-like SAM-binding methyltransferase superfamily. Cation-dependent O-methyltransferase family.</text>
</comment>